<feature type="region of interest" description="Disordered" evidence="8">
    <location>
        <begin position="1"/>
        <end position="39"/>
    </location>
</feature>
<feature type="region of interest" description="Disordered" evidence="8">
    <location>
        <begin position="208"/>
        <end position="257"/>
    </location>
</feature>
<evidence type="ECO:0000313" key="11">
    <source>
        <dbReference type="Proteomes" id="UP000070700"/>
    </source>
</evidence>
<proteinExistence type="inferred from homology"/>
<comment type="subcellular location">
    <subcellularLocation>
        <location evidence="6 7">Peroxisome membrane</location>
    </subcellularLocation>
</comment>
<feature type="domain" description="Peroxisome membrane anchor protein Pex14p N-terminal" evidence="9">
    <location>
        <begin position="37"/>
        <end position="80"/>
    </location>
</feature>
<dbReference type="PANTHER" id="PTHR23058">
    <property type="entry name" value="PEROXISOMAL MEMBRANE PROTEIN PEX14"/>
    <property type="match status" value="1"/>
</dbReference>
<dbReference type="PANTHER" id="PTHR23058:SF5">
    <property type="entry name" value="PEROXISOMAL MEMBRANE PROTEIN PEX14"/>
    <property type="match status" value="1"/>
</dbReference>
<gene>
    <name evidence="10" type="ORF">LY89DRAFT_709080</name>
</gene>
<evidence type="ECO:0000256" key="7">
    <source>
        <dbReference type="RuleBase" id="RU367032"/>
    </source>
</evidence>
<evidence type="ECO:0000313" key="10">
    <source>
        <dbReference type="EMBL" id="KUJ13144.1"/>
    </source>
</evidence>
<comment type="similarity">
    <text evidence="1 7">Belongs to the peroxin-14 family.</text>
</comment>
<name>A0A194WZK7_MOLSC</name>
<dbReference type="OrthoDB" id="441517at2759"/>
<dbReference type="InterPro" id="IPR025655">
    <property type="entry name" value="PEX14"/>
</dbReference>
<keyword evidence="7" id="KW-0472">Membrane</keyword>
<keyword evidence="11" id="KW-1185">Reference proteome</keyword>
<dbReference type="Proteomes" id="UP000070700">
    <property type="component" value="Unassembled WGS sequence"/>
</dbReference>
<evidence type="ECO:0000256" key="6">
    <source>
        <dbReference type="ARBA" id="ARBA00046271"/>
    </source>
</evidence>
<feature type="compositionally biased region" description="Low complexity" evidence="8">
    <location>
        <begin position="239"/>
        <end position="255"/>
    </location>
</feature>
<dbReference type="InterPro" id="IPR036388">
    <property type="entry name" value="WH-like_DNA-bd_sf"/>
</dbReference>
<keyword evidence="3 7" id="KW-0576">Peroxisome</keyword>
<keyword evidence="7" id="KW-0813">Transport</keyword>
<dbReference type="GO" id="GO:0005778">
    <property type="term" value="C:peroxisomal membrane"/>
    <property type="evidence" value="ECO:0007669"/>
    <property type="project" value="UniProtKB-SubCell"/>
</dbReference>
<feature type="compositionally biased region" description="Polar residues" evidence="8">
    <location>
        <begin position="90"/>
        <end position="119"/>
    </location>
</feature>
<keyword evidence="2" id="KW-0811">Translocation</keyword>
<dbReference type="InParanoid" id="A0A194WZK7"/>
<dbReference type="GeneID" id="28827458"/>
<dbReference type="GO" id="GO:0005102">
    <property type="term" value="F:signaling receptor binding"/>
    <property type="evidence" value="ECO:0007669"/>
    <property type="project" value="TreeGrafter"/>
</dbReference>
<sequence>MSDSDENKKPGLPQWQLETKTEDAQKTAEATPESPNRETIIEQARKFLEEDDVRNATTDKKIVFLESKGLQPDEIQSLLGVTRNEEATSKDVQIQDSKMSESSPTQSIPQYTTQQPSISSAPPIITYPEFLTTPTSPSPLITKNRLLTTLYLFSGLSALLYGTHNYLITPMVASLTESRLELAQTSKTKLSQFITKLESIVSEVPSEAIPKHISAQEDGEESDEDPTEMFHRDIGVQTSPPASRPSSPSPESAESILGNQTGRLSKLRESLQGLVDDNSSEGHDVTELEGTIGVLREYLDGMAYVAPTYGYGGYGNSQSKEQDDEISRVKASIRGVKGVLLSARSFPGVKAGVGVR</sequence>
<dbReference type="GO" id="GO:1990429">
    <property type="term" value="C:peroxisomal importomer complex"/>
    <property type="evidence" value="ECO:0007669"/>
    <property type="project" value="TreeGrafter"/>
</dbReference>
<dbReference type="KEGG" id="psco:LY89DRAFT_709080"/>
<evidence type="ECO:0000259" key="9">
    <source>
        <dbReference type="Pfam" id="PF04695"/>
    </source>
</evidence>
<dbReference type="Gene3D" id="1.10.10.10">
    <property type="entry name" value="Winged helix-like DNA-binding domain superfamily/Winged helix DNA-binding domain"/>
    <property type="match status" value="1"/>
</dbReference>
<dbReference type="RefSeq" id="XP_018067499.1">
    <property type="nucleotide sequence ID" value="XM_018217732.1"/>
</dbReference>
<feature type="compositionally biased region" description="Acidic residues" evidence="8">
    <location>
        <begin position="217"/>
        <end position="227"/>
    </location>
</feature>
<evidence type="ECO:0000256" key="2">
    <source>
        <dbReference type="ARBA" id="ARBA00023010"/>
    </source>
</evidence>
<dbReference type="InterPro" id="IPR006785">
    <property type="entry name" value="Pex14_N"/>
</dbReference>
<evidence type="ECO:0000256" key="5">
    <source>
        <dbReference type="ARBA" id="ARBA00029691"/>
    </source>
</evidence>
<dbReference type="AlphaFoldDB" id="A0A194WZK7"/>
<evidence type="ECO:0000256" key="4">
    <source>
        <dbReference type="ARBA" id="ARBA00029502"/>
    </source>
</evidence>
<accession>A0A194WZK7</accession>
<keyword evidence="7" id="KW-0653">Protein transport</keyword>
<feature type="region of interest" description="Disordered" evidence="8">
    <location>
        <begin position="86"/>
        <end position="119"/>
    </location>
</feature>
<dbReference type="EMBL" id="KQ947422">
    <property type="protein sequence ID" value="KUJ13144.1"/>
    <property type="molecule type" value="Genomic_DNA"/>
</dbReference>
<comment type="function">
    <text evidence="7">Component of the PEX13-PEX14 docking complex, a translocon channel that specifically mediates the import of peroxisomal cargo proteins bound to PEX5 receptor. The PEX13-PEX14 docking complex forms a large import pore which can be opened to a diameter of about 9 nm. Mechanistically, PEX5 receptor along with cargo proteins associates with the PEX14 subunit of the PEX13-PEX14 docking complex in the cytosol, leading to the insertion of the receptor into the organelle membrane with the concomitant translocation of the cargo into the peroxisome matrix.</text>
</comment>
<evidence type="ECO:0000256" key="1">
    <source>
        <dbReference type="ARBA" id="ARBA00005443"/>
    </source>
</evidence>
<evidence type="ECO:0000256" key="8">
    <source>
        <dbReference type="SAM" id="MobiDB-lite"/>
    </source>
</evidence>
<protein>
    <recommendedName>
        <fullName evidence="4 7">Peroxisomal membrane protein PEX14</fullName>
    </recommendedName>
    <alternativeName>
        <fullName evidence="5 7">Peroxin-14</fullName>
    </alternativeName>
</protein>
<dbReference type="GO" id="GO:0016560">
    <property type="term" value="P:protein import into peroxisome matrix, docking"/>
    <property type="evidence" value="ECO:0007669"/>
    <property type="project" value="UniProtKB-UniRule"/>
</dbReference>
<reference evidence="10 11" key="1">
    <citation type="submission" date="2015-10" db="EMBL/GenBank/DDBJ databases">
        <title>Full genome of DAOMC 229536 Phialocephala scopiformis, a fungal endophyte of spruce producing the potent anti-insectan compound rugulosin.</title>
        <authorList>
            <consortium name="DOE Joint Genome Institute"/>
            <person name="Walker A.K."/>
            <person name="Frasz S.L."/>
            <person name="Seifert K.A."/>
            <person name="Miller J.D."/>
            <person name="Mondo S.J."/>
            <person name="Labutti K."/>
            <person name="Lipzen A."/>
            <person name="Dockter R."/>
            <person name="Kennedy M."/>
            <person name="Grigoriev I.V."/>
            <person name="Spatafora J.W."/>
        </authorList>
    </citation>
    <scope>NUCLEOTIDE SEQUENCE [LARGE SCALE GENOMIC DNA]</scope>
    <source>
        <strain evidence="10 11">CBS 120377</strain>
    </source>
</reference>
<evidence type="ECO:0000256" key="3">
    <source>
        <dbReference type="ARBA" id="ARBA00023140"/>
    </source>
</evidence>
<organism evidence="10 11">
    <name type="scientific">Mollisia scopiformis</name>
    <name type="common">Conifer needle endophyte fungus</name>
    <name type="synonym">Phialocephala scopiformis</name>
    <dbReference type="NCBI Taxonomy" id="149040"/>
    <lineage>
        <taxon>Eukaryota</taxon>
        <taxon>Fungi</taxon>
        <taxon>Dikarya</taxon>
        <taxon>Ascomycota</taxon>
        <taxon>Pezizomycotina</taxon>
        <taxon>Leotiomycetes</taxon>
        <taxon>Helotiales</taxon>
        <taxon>Mollisiaceae</taxon>
        <taxon>Mollisia</taxon>
    </lineage>
</organism>
<dbReference type="Pfam" id="PF04695">
    <property type="entry name" value="Pex14_N"/>
    <property type="match status" value="1"/>
</dbReference>